<keyword evidence="13" id="KW-0325">Glycoprotein</keyword>
<dbReference type="SUPFAM" id="SSF63712">
    <property type="entry name" value="Nicotinic receptor ligand binding domain-like"/>
    <property type="match status" value="1"/>
</dbReference>
<evidence type="ECO:0000256" key="7">
    <source>
        <dbReference type="ARBA" id="ARBA00022989"/>
    </source>
</evidence>
<gene>
    <name evidence="24" type="ORF">PECUL_23A043857</name>
</gene>
<dbReference type="Pfam" id="PF02931">
    <property type="entry name" value="Neur_chan_LBD"/>
    <property type="match status" value="1"/>
</dbReference>
<sequence>MIKQKKPEKLSCSAKMSEKTASSPGSKMADQNSHLQRTLTAVPAASAVLCHNEEEKLLNDLMENYNKNLRPSKKDGDIISVSLKLTLTNLISLNEKEEALTTNVWVEMQWKDYRLSWDPAAYNGIEMMRIPSTMVWLPDVGLENNVDGIFDIALYINTLVSPDGSMYWLPPAIYRSYCPIVVTYFPFDWQNCSLVFQSQTYSSNEIELLLTEEDGETVEWIVIDPEAFTENGEWAIKHMPAKKIINHQFTPDDVNYQEIVFFLIIQRKPLFYVINIIVPCVLISFVSVLVYFLPAKAGGQKCTVSINILLAQTVFIFLIAQKIPETSTAVPLIVKYLTFLMVVTIAIVVNAVIVLNISLRTPNTHSMSNTVRELCLRKVPRLLKMHLRVSDDIPPMVPLTRRSSSIGMILKAEEYMMKKPRSELMFEKQKERDGLMKIVIEMSYRGDNFIHNLSHAAPEIQQCVEACNDIATNVRAKEQFKSENEEWILIGRVIDRVCFLIMFFLFIMVSVGTFLSGHFNQAPAYPFPGDPKLYLPHASESTNFVVLLFTLMLHFISWIDRLQCPLQRGLKEYLVVMETASGEAVTRSQLSPFGQLRREKHIDHIFRISTDEKMVCSCLEVQPVQTFNRYNDFTSQEEKHEKHKNEKLTDLKNVTGKETTRVTSASPSDKSSEIRPMEDKPRIQRMLTAVEELDESTSSELQILAGDKQFFITSKVKPQGKEYCSGILPLTIQSVILNHTTQCDKSKYGAGTKQARSTIICTKIKDKLYKQNLHSKIMKLGFIIIHYYYIILL</sequence>
<protein>
    <submittedName>
        <fullName evidence="24">Acetylcholine receptor subunit gamma</fullName>
    </submittedName>
</protein>
<evidence type="ECO:0000256" key="15">
    <source>
        <dbReference type="ARBA" id="ARBA00023286"/>
    </source>
</evidence>
<feature type="domain" description="Neurotransmitter-gated ion-channel ligand-binding" evidence="22">
    <location>
        <begin position="54"/>
        <end position="269"/>
    </location>
</feature>
<comment type="catalytic activity">
    <reaction evidence="18">
        <text>K(+)(in) = K(+)(out)</text>
        <dbReference type="Rhea" id="RHEA:29463"/>
        <dbReference type="ChEBI" id="CHEBI:29103"/>
    </reaction>
</comment>
<dbReference type="FunFam" id="1.20.58.390:FF:000010">
    <property type="entry name" value="Nicotinic acetylcholine receptor subunit epsilon"/>
    <property type="match status" value="1"/>
</dbReference>
<dbReference type="EMBL" id="OW240913">
    <property type="protein sequence ID" value="CAH2248058.1"/>
    <property type="molecule type" value="Genomic_DNA"/>
</dbReference>
<dbReference type="CDD" id="cd19064">
    <property type="entry name" value="LGIC_TM_nAChR"/>
    <property type="match status" value="1"/>
</dbReference>
<feature type="transmembrane region" description="Helical" evidence="20">
    <location>
        <begin position="541"/>
        <end position="559"/>
    </location>
</feature>
<name>A0AAD1VRM7_PELCU</name>
<feature type="compositionally biased region" description="Polar residues" evidence="21">
    <location>
        <begin position="19"/>
        <end position="34"/>
    </location>
</feature>
<keyword evidence="15" id="KW-1071">Ligand-gated ion channel</keyword>
<evidence type="ECO:0000256" key="8">
    <source>
        <dbReference type="ARBA" id="ARBA00023018"/>
    </source>
</evidence>
<dbReference type="InterPro" id="IPR038050">
    <property type="entry name" value="Neuro_actylchol_rec"/>
</dbReference>
<dbReference type="Proteomes" id="UP001295444">
    <property type="component" value="Chromosome 02"/>
</dbReference>
<feature type="transmembrane region" description="Helical" evidence="20">
    <location>
        <begin position="773"/>
        <end position="791"/>
    </location>
</feature>
<dbReference type="CDD" id="cd19029">
    <property type="entry name" value="LGIC_ECD_nAChR_G"/>
    <property type="match status" value="1"/>
</dbReference>
<dbReference type="PRINTS" id="PR00254">
    <property type="entry name" value="NICOTINICR"/>
</dbReference>
<evidence type="ECO:0000256" key="5">
    <source>
        <dbReference type="ARBA" id="ARBA00022692"/>
    </source>
</evidence>
<dbReference type="InterPro" id="IPR018000">
    <property type="entry name" value="Neurotransmitter_ion_chnl_CS"/>
</dbReference>
<feature type="transmembrane region" description="Helical" evidence="20">
    <location>
        <begin position="497"/>
        <end position="521"/>
    </location>
</feature>
<comment type="caution">
    <text evidence="20">Lacks conserved residue(s) required for the propagation of feature annotation.</text>
</comment>
<dbReference type="FunFam" id="2.70.170.10:FF:000012">
    <property type="entry name" value="Nicotinic acetylcholine receptor subunit gamma"/>
    <property type="match status" value="1"/>
</dbReference>
<evidence type="ECO:0000313" key="24">
    <source>
        <dbReference type="EMBL" id="CAH2248058.1"/>
    </source>
</evidence>
<keyword evidence="14" id="KW-0628">Postsynaptic cell membrane</keyword>
<keyword evidence="7 20" id="KW-1133">Transmembrane helix</keyword>
<dbReference type="InterPro" id="IPR006029">
    <property type="entry name" value="Neurotrans-gated_channel_TM"/>
</dbReference>
<comment type="subcellular location">
    <subcellularLocation>
        <location evidence="17">Postsynaptic cell membrane</location>
        <topology evidence="17">Multi-pass membrane protein</topology>
    </subcellularLocation>
</comment>
<dbReference type="InterPro" id="IPR036734">
    <property type="entry name" value="Neur_chan_lig-bd_sf"/>
</dbReference>
<feature type="transmembrane region" description="Helical" evidence="20">
    <location>
        <begin position="270"/>
        <end position="292"/>
    </location>
</feature>
<evidence type="ECO:0000259" key="22">
    <source>
        <dbReference type="Pfam" id="PF02931"/>
    </source>
</evidence>
<dbReference type="Gene3D" id="2.70.170.10">
    <property type="entry name" value="Neurotransmitter-gated ion-channel ligand-binding domain"/>
    <property type="match status" value="1"/>
</dbReference>
<evidence type="ECO:0000256" key="10">
    <source>
        <dbReference type="ARBA" id="ARBA00023136"/>
    </source>
</evidence>
<evidence type="ECO:0000256" key="3">
    <source>
        <dbReference type="ARBA" id="ARBA00022448"/>
    </source>
</evidence>
<keyword evidence="25" id="KW-1185">Reference proteome</keyword>
<evidence type="ECO:0000259" key="23">
    <source>
        <dbReference type="Pfam" id="PF02932"/>
    </source>
</evidence>
<evidence type="ECO:0000256" key="20">
    <source>
        <dbReference type="RuleBase" id="RU000687"/>
    </source>
</evidence>
<dbReference type="AlphaFoldDB" id="A0AAD1VRM7"/>
<organism evidence="24 25">
    <name type="scientific">Pelobates cultripes</name>
    <name type="common">Western spadefoot toad</name>
    <dbReference type="NCBI Taxonomy" id="61616"/>
    <lineage>
        <taxon>Eukaryota</taxon>
        <taxon>Metazoa</taxon>
        <taxon>Chordata</taxon>
        <taxon>Craniata</taxon>
        <taxon>Vertebrata</taxon>
        <taxon>Euteleostomi</taxon>
        <taxon>Amphibia</taxon>
        <taxon>Batrachia</taxon>
        <taxon>Anura</taxon>
        <taxon>Pelobatoidea</taxon>
        <taxon>Pelobatidae</taxon>
        <taxon>Pelobates</taxon>
    </lineage>
</organism>
<dbReference type="PROSITE" id="PS00236">
    <property type="entry name" value="NEUROTR_ION_CHANNEL"/>
    <property type="match status" value="1"/>
</dbReference>
<accession>A0AAD1VRM7</accession>
<keyword evidence="16 20" id="KW-0407">Ion channel</keyword>
<evidence type="ECO:0000256" key="13">
    <source>
        <dbReference type="ARBA" id="ARBA00023180"/>
    </source>
</evidence>
<dbReference type="InterPro" id="IPR002394">
    <property type="entry name" value="Nicotinic_acetylcholine_rcpt"/>
</dbReference>
<keyword evidence="6" id="KW-0732">Signal</keyword>
<evidence type="ECO:0000256" key="12">
    <source>
        <dbReference type="ARBA" id="ARBA00023170"/>
    </source>
</evidence>
<evidence type="ECO:0000256" key="11">
    <source>
        <dbReference type="ARBA" id="ARBA00023157"/>
    </source>
</evidence>
<dbReference type="SUPFAM" id="SSF90112">
    <property type="entry name" value="Neurotransmitter-gated ion-channel transmembrane pore"/>
    <property type="match status" value="1"/>
</dbReference>
<evidence type="ECO:0000256" key="2">
    <source>
        <dbReference type="ARBA" id="ARBA00011357"/>
    </source>
</evidence>
<comment type="subunit">
    <text evidence="2">Pentamer of two alpha chains, and one each of the beta, delta, and gamma (in immature muscle) or epsilon (in mature muscle) chains.</text>
</comment>
<feature type="transmembrane region" description="Helical" evidence="20">
    <location>
        <begin position="304"/>
        <end position="324"/>
    </location>
</feature>
<evidence type="ECO:0000256" key="4">
    <source>
        <dbReference type="ARBA" id="ARBA00022475"/>
    </source>
</evidence>
<keyword evidence="10 20" id="KW-0472">Membrane</keyword>
<evidence type="ECO:0000256" key="19">
    <source>
        <dbReference type="ARBA" id="ARBA00036239"/>
    </source>
</evidence>
<keyword evidence="4" id="KW-1003">Cell membrane</keyword>
<evidence type="ECO:0000256" key="17">
    <source>
        <dbReference type="ARBA" id="ARBA00034104"/>
    </source>
</evidence>
<dbReference type="InterPro" id="IPR006202">
    <property type="entry name" value="Neur_chan_lig-bd"/>
</dbReference>
<keyword evidence="11" id="KW-1015">Disulfide bond</keyword>
<feature type="transmembrane region" description="Helical" evidence="20">
    <location>
        <begin position="336"/>
        <end position="359"/>
    </location>
</feature>
<dbReference type="InterPro" id="IPR006201">
    <property type="entry name" value="Neur_channel"/>
</dbReference>
<keyword evidence="12 24" id="KW-0675">Receptor</keyword>
<keyword evidence="3 20" id="KW-0813">Transport</keyword>
<evidence type="ECO:0000256" key="21">
    <source>
        <dbReference type="SAM" id="MobiDB-lite"/>
    </source>
</evidence>
<evidence type="ECO:0000313" key="25">
    <source>
        <dbReference type="Proteomes" id="UP001295444"/>
    </source>
</evidence>
<keyword evidence="8" id="KW-0770">Synapse</keyword>
<comment type="catalytic activity">
    <reaction evidence="19">
        <text>Na(+)(in) = Na(+)(out)</text>
        <dbReference type="Rhea" id="RHEA:34963"/>
        <dbReference type="ChEBI" id="CHEBI:29101"/>
    </reaction>
</comment>
<dbReference type="Gene3D" id="1.20.58.390">
    <property type="entry name" value="Neurotransmitter-gated ion-channel transmembrane domain"/>
    <property type="match status" value="2"/>
</dbReference>
<evidence type="ECO:0000256" key="14">
    <source>
        <dbReference type="ARBA" id="ARBA00023257"/>
    </source>
</evidence>
<dbReference type="PRINTS" id="PR00252">
    <property type="entry name" value="NRIONCHANNEL"/>
</dbReference>
<dbReference type="GO" id="GO:0045211">
    <property type="term" value="C:postsynaptic membrane"/>
    <property type="evidence" value="ECO:0007669"/>
    <property type="project" value="UniProtKB-SubCell"/>
</dbReference>
<feature type="region of interest" description="Disordered" evidence="21">
    <location>
        <begin position="1"/>
        <end position="34"/>
    </location>
</feature>
<proteinExistence type="inferred from homology"/>
<dbReference type="Pfam" id="PF02932">
    <property type="entry name" value="Neur_chan_memb"/>
    <property type="match status" value="1"/>
</dbReference>
<evidence type="ECO:0000256" key="1">
    <source>
        <dbReference type="ARBA" id="ARBA00003328"/>
    </source>
</evidence>
<reference evidence="24" key="1">
    <citation type="submission" date="2022-03" db="EMBL/GenBank/DDBJ databases">
        <authorList>
            <person name="Alioto T."/>
            <person name="Alioto T."/>
            <person name="Gomez Garrido J."/>
        </authorList>
    </citation>
    <scope>NUCLEOTIDE SEQUENCE</scope>
</reference>
<dbReference type="GO" id="GO:0022848">
    <property type="term" value="F:acetylcholine-gated monoatomic cation-selective channel activity"/>
    <property type="evidence" value="ECO:0007669"/>
    <property type="project" value="InterPro"/>
</dbReference>
<keyword evidence="9 20" id="KW-0406">Ion transport</keyword>
<evidence type="ECO:0000256" key="9">
    <source>
        <dbReference type="ARBA" id="ARBA00023065"/>
    </source>
</evidence>
<comment type="similarity">
    <text evidence="20">Belongs to the ligand-gated ion channel (TC 1.A.9) family.</text>
</comment>
<evidence type="ECO:0000256" key="16">
    <source>
        <dbReference type="ARBA" id="ARBA00023303"/>
    </source>
</evidence>
<evidence type="ECO:0000256" key="6">
    <source>
        <dbReference type="ARBA" id="ARBA00022729"/>
    </source>
</evidence>
<dbReference type="GO" id="GO:0004888">
    <property type="term" value="F:transmembrane signaling receptor activity"/>
    <property type="evidence" value="ECO:0007669"/>
    <property type="project" value="InterPro"/>
</dbReference>
<comment type="function">
    <text evidence="1">After binding acetylcholine, the AChR responds by an extensive change in conformation that affects all subunits and leads to opening of an ion-conducting channel across the plasma membrane.</text>
</comment>
<evidence type="ECO:0000256" key="18">
    <source>
        <dbReference type="ARBA" id="ARBA00034430"/>
    </source>
</evidence>
<keyword evidence="5 20" id="KW-0812">Transmembrane</keyword>
<dbReference type="InterPro" id="IPR036719">
    <property type="entry name" value="Neuro-gated_channel_TM_sf"/>
</dbReference>
<feature type="domain" description="Neurotransmitter-gated ion-channel transmembrane" evidence="23">
    <location>
        <begin position="276"/>
        <end position="514"/>
    </location>
</feature>
<dbReference type="PANTHER" id="PTHR18945">
    <property type="entry name" value="NEUROTRANSMITTER GATED ION CHANNEL"/>
    <property type="match status" value="1"/>
</dbReference>